<evidence type="ECO:0000313" key="2">
    <source>
        <dbReference type="EMBL" id="SVA67763.1"/>
    </source>
</evidence>
<proteinExistence type="predicted"/>
<gene>
    <name evidence="2" type="ORF">METZ01_LOCUS120617</name>
</gene>
<evidence type="ECO:0000259" key="1">
    <source>
        <dbReference type="Pfam" id="PF04851"/>
    </source>
</evidence>
<accession>A0A381XU46</accession>
<dbReference type="Pfam" id="PF04851">
    <property type="entry name" value="ResIII"/>
    <property type="match status" value="1"/>
</dbReference>
<reference evidence="2" key="1">
    <citation type="submission" date="2018-05" db="EMBL/GenBank/DDBJ databases">
        <authorList>
            <person name="Lanie J.A."/>
            <person name="Ng W.-L."/>
            <person name="Kazmierczak K.M."/>
            <person name="Andrzejewski T.M."/>
            <person name="Davidsen T.M."/>
            <person name="Wayne K.J."/>
            <person name="Tettelin H."/>
            <person name="Glass J.I."/>
            <person name="Rusch D."/>
            <person name="Podicherti R."/>
            <person name="Tsui H.-C.T."/>
            <person name="Winkler M.E."/>
        </authorList>
    </citation>
    <scope>NUCLEOTIDE SEQUENCE</scope>
</reference>
<dbReference type="SUPFAM" id="SSF52540">
    <property type="entry name" value="P-loop containing nucleoside triphosphate hydrolases"/>
    <property type="match status" value="1"/>
</dbReference>
<feature type="non-terminal residue" evidence="2">
    <location>
        <position position="411"/>
    </location>
</feature>
<dbReference type="GO" id="GO:0003677">
    <property type="term" value="F:DNA binding"/>
    <property type="evidence" value="ECO:0007669"/>
    <property type="project" value="InterPro"/>
</dbReference>
<dbReference type="Gene3D" id="3.40.50.300">
    <property type="entry name" value="P-loop containing nucleotide triphosphate hydrolases"/>
    <property type="match status" value="1"/>
</dbReference>
<feature type="domain" description="Helicase/UvrB N-terminal" evidence="1">
    <location>
        <begin position="296"/>
        <end position="399"/>
    </location>
</feature>
<organism evidence="2">
    <name type="scientific">marine metagenome</name>
    <dbReference type="NCBI Taxonomy" id="408172"/>
    <lineage>
        <taxon>unclassified sequences</taxon>
        <taxon>metagenomes</taxon>
        <taxon>ecological metagenomes</taxon>
    </lineage>
</organism>
<dbReference type="InterPro" id="IPR006935">
    <property type="entry name" value="Helicase/UvrB_N"/>
</dbReference>
<sequence>MATVPPEECALAGYPFEHHYDHVRGDEMLETFYVPMLERSLTYDRVAGYFSSAVLSHASAGFAKFCNSDNPRESDNQPKFRLIVGARLNEKDEKVVLHAEDPALLEEIEESLLESIENLDLDSEFDFNKSRFQGLSWMLQKGILEIKVGAMYDPDKKELLPHREAEFHSKFGIVSDGKCKMYFGGSANETKRAWLDNYETIDVSRSWAGEESQEKIETYEKKFDLLWENKRYKQGVVVVDFPEAAKYKILDKFPPADPSGLDEVSESRRRREYIVDEIGGMSDDWSESYEDINKWRHQDEAVNWFLDPNKADGVGIFQMATGSGKTRTAIKAIREAVKAERVNKAVIIVPKTLEEQWSEELYDWYKEMDLEPYWWSSSKKNYQNFFMDNNNNSVLIVSYYFVPKLLEFSKK</sequence>
<dbReference type="GO" id="GO:0005524">
    <property type="term" value="F:ATP binding"/>
    <property type="evidence" value="ECO:0007669"/>
    <property type="project" value="InterPro"/>
</dbReference>
<protein>
    <recommendedName>
        <fullName evidence="1">Helicase/UvrB N-terminal domain-containing protein</fullName>
    </recommendedName>
</protein>
<dbReference type="Gene3D" id="3.30.870.10">
    <property type="entry name" value="Endonuclease Chain A"/>
    <property type="match status" value="1"/>
</dbReference>
<name>A0A381XU46_9ZZZZ</name>
<dbReference type="InterPro" id="IPR027417">
    <property type="entry name" value="P-loop_NTPase"/>
</dbReference>
<dbReference type="AlphaFoldDB" id="A0A381XU46"/>
<dbReference type="GO" id="GO:0016787">
    <property type="term" value="F:hydrolase activity"/>
    <property type="evidence" value="ECO:0007669"/>
    <property type="project" value="InterPro"/>
</dbReference>
<dbReference type="EMBL" id="UINC01016239">
    <property type="protein sequence ID" value="SVA67763.1"/>
    <property type="molecule type" value="Genomic_DNA"/>
</dbReference>